<evidence type="ECO:0000313" key="3">
    <source>
        <dbReference type="EMBL" id="CAF3657386.1"/>
    </source>
</evidence>
<name>A0A815PLG1_9BILA</name>
<dbReference type="AlphaFoldDB" id="A0A815PLG1"/>
<dbReference type="Proteomes" id="UP000681722">
    <property type="component" value="Unassembled WGS sequence"/>
</dbReference>
<reference evidence="2" key="1">
    <citation type="submission" date="2021-02" db="EMBL/GenBank/DDBJ databases">
        <authorList>
            <person name="Nowell W R."/>
        </authorList>
    </citation>
    <scope>NUCLEOTIDE SEQUENCE</scope>
</reference>
<dbReference type="EMBL" id="CAJOBA010002732">
    <property type="protein sequence ID" value="CAF3657386.1"/>
    <property type="molecule type" value="Genomic_DNA"/>
</dbReference>
<evidence type="ECO:0008006" key="6">
    <source>
        <dbReference type="Google" id="ProtNLM"/>
    </source>
</evidence>
<dbReference type="Gene3D" id="2.60.120.10">
    <property type="entry name" value="Jelly Rolls"/>
    <property type="match status" value="1"/>
</dbReference>
<evidence type="ECO:0000313" key="5">
    <source>
        <dbReference type="Proteomes" id="UP000663829"/>
    </source>
</evidence>
<dbReference type="EMBL" id="CAJOBC010084899">
    <property type="protein sequence ID" value="CAF4323940.1"/>
    <property type="molecule type" value="Genomic_DNA"/>
</dbReference>
<organism evidence="2 5">
    <name type="scientific">Didymodactylos carnosus</name>
    <dbReference type="NCBI Taxonomy" id="1234261"/>
    <lineage>
        <taxon>Eukaryota</taxon>
        <taxon>Metazoa</taxon>
        <taxon>Spiralia</taxon>
        <taxon>Gnathifera</taxon>
        <taxon>Rotifera</taxon>
        <taxon>Eurotatoria</taxon>
        <taxon>Bdelloidea</taxon>
        <taxon>Philodinida</taxon>
        <taxon>Philodinidae</taxon>
        <taxon>Didymodactylos</taxon>
    </lineage>
</organism>
<evidence type="ECO:0000313" key="2">
    <source>
        <dbReference type="EMBL" id="CAF1450461.1"/>
    </source>
</evidence>
<gene>
    <name evidence="2" type="ORF">GPM918_LOCUS34716</name>
    <name evidence="1" type="ORF">OVA965_LOCUS8210</name>
    <name evidence="4" type="ORF">SRO942_LOCUS35421</name>
    <name evidence="3" type="ORF">TMI583_LOCUS8206</name>
</gene>
<evidence type="ECO:0000313" key="4">
    <source>
        <dbReference type="EMBL" id="CAF4323940.1"/>
    </source>
</evidence>
<dbReference type="Proteomes" id="UP000682733">
    <property type="component" value="Unassembled WGS sequence"/>
</dbReference>
<accession>A0A815PLG1</accession>
<evidence type="ECO:0000313" key="1">
    <source>
        <dbReference type="EMBL" id="CAF0872582.1"/>
    </source>
</evidence>
<dbReference type="SUPFAM" id="SSF51182">
    <property type="entry name" value="RmlC-like cupins"/>
    <property type="match status" value="1"/>
</dbReference>
<dbReference type="InterPro" id="IPR014710">
    <property type="entry name" value="RmlC-like_jellyroll"/>
</dbReference>
<keyword evidence="5" id="KW-1185">Reference proteome</keyword>
<dbReference type="CDD" id="cd10548">
    <property type="entry name" value="cupin_CDO"/>
    <property type="match status" value="1"/>
</dbReference>
<proteinExistence type="predicted"/>
<dbReference type="Proteomes" id="UP000663829">
    <property type="component" value="Unassembled WGS sequence"/>
</dbReference>
<sequence length="573" mass="67047">MSATTKKENQRIPNLVIIWLDPTCNDHNEFKRYYFNNPLVEPESWLYFDNHEHCADYIKGSPRKKIFLIVTGRFGEEMIPELHNLIQLHSVYIYCKNITKNKQWSLNFDKITDVYNDPIKLLVQFQNDIVEYGLRFQKILRINDDDNDPKVNHFSQPNKNWCPWKSNSCTKNLTLKGQGTIEIIQLMPVPFELLLTNTENSNSNDNDDFFGILLIVNDQKVTISKIINDETTLLQESIDDDGVLDTQSNGEEIPYNIYWFSLDSNNLFVKYGTGEIRHHCRVIECYFNENDQKNLKQIKYMHIKLNNNINLNELKYLQSKIKVYIGTEPVVDDPPLLILSETQFTTVEDIVNPRGIPASVLAEPCRILYSYISNFKLNNDDFPQFINAIEQSIQNSNGLCYKKLHEKANRFGKPNLKATYLRITLGKNIGNAPGIPYVLEVWPAGHYSPIHNHGNSYGIIRILYNEILISLYQSLNIKNQKPFIKRLLHENESTWMLPKLNQTHQVSNVSDRCCITLQCYQYGKEDTKHYEYFDYINNDGKSINHFNPISDMDYMEFRDAIKREWTEKSMETL</sequence>
<dbReference type="Proteomes" id="UP000677228">
    <property type="component" value="Unassembled WGS sequence"/>
</dbReference>
<comment type="caution">
    <text evidence="2">The sequence shown here is derived from an EMBL/GenBank/DDBJ whole genome shotgun (WGS) entry which is preliminary data.</text>
</comment>
<dbReference type="OrthoDB" id="5946895at2759"/>
<dbReference type="EMBL" id="CAJNOK010002731">
    <property type="protein sequence ID" value="CAF0872582.1"/>
    <property type="molecule type" value="Genomic_DNA"/>
</dbReference>
<dbReference type="InterPro" id="IPR011051">
    <property type="entry name" value="RmlC_Cupin_sf"/>
</dbReference>
<dbReference type="EMBL" id="CAJNOQ010019452">
    <property type="protein sequence ID" value="CAF1450461.1"/>
    <property type="molecule type" value="Genomic_DNA"/>
</dbReference>
<protein>
    <recommendedName>
        <fullName evidence="6">Cysteine dioxygenase</fullName>
    </recommendedName>
</protein>